<keyword evidence="2" id="KW-1185">Reference proteome</keyword>
<evidence type="ECO:0000313" key="1">
    <source>
        <dbReference type="EMBL" id="VEL32249.1"/>
    </source>
</evidence>
<protein>
    <submittedName>
        <fullName evidence="1">Uncharacterized protein</fullName>
    </submittedName>
</protein>
<accession>A0A3S5CS86</accession>
<comment type="caution">
    <text evidence="1">The sequence shown here is derived from an EMBL/GenBank/DDBJ whole genome shotgun (WGS) entry which is preliminary data.</text>
</comment>
<proteinExistence type="predicted"/>
<organism evidence="1 2">
    <name type="scientific">Protopolystoma xenopodis</name>
    <dbReference type="NCBI Taxonomy" id="117903"/>
    <lineage>
        <taxon>Eukaryota</taxon>
        <taxon>Metazoa</taxon>
        <taxon>Spiralia</taxon>
        <taxon>Lophotrochozoa</taxon>
        <taxon>Platyhelminthes</taxon>
        <taxon>Monogenea</taxon>
        <taxon>Polyopisthocotylea</taxon>
        <taxon>Polystomatidea</taxon>
        <taxon>Polystomatidae</taxon>
        <taxon>Protopolystoma</taxon>
    </lineage>
</organism>
<evidence type="ECO:0000313" key="2">
    <source>
        <dbReference type="Proteomes" id="UP000784294"/>
    </source>
</evidence>
<reference evidence="1" key="1">
    <citation type="submission" date="2018-11" db="EMBL/GenBank/DDBJ databases">
        <authorList>
            <consortium name="Pathogen Informatics"/>
        </authorList>
    </citation>
    <scope>NUCLEOTIDE SEQUENCE</scope>
</reference>
<dbReference type="EMBL" id="CAAALY010132034">
    <property type="protein sequence ID" value="VEL32249.1"/>
    <property type="molecule type" value="Genomic_DNA"/>
</dbReference>
<sequence length="83" mass="7709">MGASDLELHVSTAAATAAAAAAATAAAASNQAAAGLPAPLPGQPPGLVPISPAAVLGVALSPSYGLQMIHGAIVGLLFLGGGR</sequence>
<dbReference type="Proteomes" id="UP000784294">
    <property type="component" value="Unassembled WGS sequence"/>
</dbReference>
<gene>
    <name evidence="1" type="ORF">PXEA_LOCUS25689</name>
</gene>
<dbReference type="AlphaFoldDB" id="A0A3S5CS86"/>
<name>A0A3S5CS86_9PLAT</name>